<keyword evidence="1" id="KW-0238">DNA-binding</keyword>
<dbReference type="AlphaFoldDB" id="W7US17"/>
<dbReference type="PANTHER" id="PTHR30461">
    <property type="entry name" value="DNA-INVERTASE FROM LAMBDOID PROPHAGE"/>
    <property type="match status" value="1"/>
</dbReference>
<dbReference type="PROSITE" id="PS51736">
    <property type="entry name" value="RECOMBINASES_3"/>
    <property type="match status" value="1"/>
</dbReference>
<dbReference type="eggNOG" id="COG1961">
    <property type="taxonomic scope" value="Bacteria"/>
</dbReference>
<evidence type="ECO:0000256" key="2">
    <source>
        <dbReference type="ARBA" id="ARBA00023172"/>
    </source>
</evidence>
<dbReference type="InterPro" id="IPR038109">
    <property type="entry name" value="DNA_bind_recomb_sf"/>
</dbReference>
<dbReference type="Gene3D" id="3.90.1750.20">
    <property type="entry name" value="Putative Large Serine Recombinase, Chain B, Domain 2"/>
    <property type="match status" value="1"/>
</dbReference>
<dbReference type="Pfam" id="PF00239">
    <property type="entry name" value="Resolvase"/>
    <property type="match status" value="1"/>
</dbReference>
<dbReference type="CDD" id="cd00338">
    <property type="entry name" value="Ser_Recombinase"/>
    <property type="match status" value="1"/>
</dbReference>
<dbReference type="Proteomes" id="UP000019365">
    <property type="component" value="Unassembled WGS sequence"/>
</dbReference>
<dbReference type="InterPro" id="IPR036162">
    <property type="entry name" value="Resolvase-like_N_sf"/>
</dbReference>
<dbReference type="EMBL" id="ATAX01000017">
    <property type="protein sequence ID" value="EWM54164.1"/>
    <property type="molecule type" value="Genomic_DNA"/>
</dbReference>
<evidence type="ECO:0000313" key="6">
    <source>
        <dbReference type="EMBL" id="EWM54164.1"/>
    </source>
</evidence>
<dbReference type="InterPro" id="IPR011109">
    <property type="entry name" value="DNA_bind_recombinase_dom"/>
</dbReference>
<evidence type="ECO:0000256" key="3">
    <source>
        <dbReference type="SAM" id="MobiDB-lite"/>
    </source>
</evidence>
<dbReference type="PATRIC" id="fig|1341157.4.peg.1137"/>
<dbReference type="InterPro" id="IPR050639">
    <property type="entry name" value="SSR_resolvase"/>
</dbReference>
<dbReference type="SMART" id="SM00857">
    <property type="entry name" value="Resolvase"/>
    <property type="match status" value="1"/>
</dbReference>
<sequence>MKASKRRIRNSEHKGEIREKYKGIDPSEIEVIPANEDSDLDIENRKMKVAAYVRVSTQNDEQTSSFELQVNDFTKRINENPNWEFAGIYSDEGISGTELSHRAGMLSLIEDAKAGKVQLILVKSIARFARNVVDCLSIVQELKNYGVGVRFDENNLCTLGAEGTMLLTILATVAEEESRSKSFIMNWSVQRRFQNGIFLTPELLGYDNDEDGGLVINESEAETVKVIYYLYVNGWSSKEIADLLTDYQRETKLGNTEWKSSWITQIIDNERHCGDVLAHKTYTPDFKTHKAVKNDGKLPKYRKRDHHDAIISREVFNAAQIIRASAFYKRKKHALPVLSVVVDGALKGYVPIDRNWEGFSPEDYQKACESVQTVIEKEEYVQSGLKLNLNGYQRVSSHFFPSSDNLSLTISGGKMRFSTACLKKFEDVEYVELLINTVNNCIAIRPCESDNPNAIHWGRLKEDKWIVNSMSCRGLAKVIFSLMSWEDDGKYRFKGEFRSNGSDKLLLFELDEPVVSKTVEQVIVPEKDDEEQIVVQETVRVYPPSWGAGFGTPIVSITRGHLLSQQHYSGDWDVLRPAKVIEEMNALSSETLAELMKEAETIMEGWDLGYDRADDADE</sequence>
<dbReference type="InterPro" id="IPR006119">
    <property type="entry name" value="Resolv_N"/>
</dbReference>
<evidence type="ECO:0000259" key="4">
    <source>
        <dbReference type="PROSITE" id="PS51736"/>
    </source>
</evidence>
<proteinExistence type="predicted"/>
<dbReference type="GO" id="GO:0003677">
    <property type="term" value="F:DNA binding"/>
    <property type="evidence" value="ECO:0007669"/>
    <property type="project" value="UniProtKB-KW"/>
</dbReference>
<keyword evidence="2" id="KW-0233">DNA recombination</keyword>
<protein>
    <recommendedName>
        <fullName evidence="8">Resolvase</fullName>
    </recommendedName>
</protein>
<comment type="caution">
    <text evidence="6">The sequence shown here is derived from an EMBL/GenBank/DDBJ whole genome shotgun (WGS) entry which is preliminary data.</text>
</comment>
<gene>
    <name evidence="6" type="ORF">RF007C_02490</name>
</gene>
<keyword evidence="7" id="KW-1185">Reference proteome</keyword>
<feature type="domain" description="Recombinase" evidence="5">
    <location>
        <begin position="203"/>
        <end position="330"/>
    </location>
</feature>
<dbReference type="GO" id="GO:0000150">
    <property type="term" value="F:DNA strand exchange activity"/>
    <property type="evidence" value="ECO:0007669"/>
    <property type="project" value="InterPro"/>
</dbReference>
<evidence type="ECO:0008006" key="8">
    <source>
        <dbReference type="Google" id="ProtNLM"/>
    </source>
</evidence>
<feature type="region of interest" description="Disordered" evidence="3">
    <location>
        <begin position="1"/>
        <end position="20"/>
    </location>
</feature>
<dbReference type="PROSITE" id="PS51737">
    <property type="entry name" value="RECOMBINASE_DNA_BIND"/>
    <property type="match status" value="1"/>
</dbReference>
<dbReference type="SUPFAM" id="SSF53041">
    <property type="entry name" value="Resolvase-like"/>
    <property type="match status" value="1"/>
</dbReference>
<dbReference type="OrthoDB" id="9769353at2"/>
<dbReference type="PANTHER" id="PTHR30461:SF2">
    <property type="entry name" value="SERINE RECOMBINASE PINE-RELATED"/>
    <property type="match status" value="1"/>
</dbReference>
<accession>W7US17</accession>
<organism evidence="6 7">
    <name type="scientific">Ruminococcus flavefaciens 007c</name>
    <dbReference type="NCBI Taxonomy" id="1341157"/>
    <lineage>
        <taxon>Bacteria</taxon>
        <taxon>Bacillati</taxon>
        <taxon>Bacillota</taxon>
        <taxon>Clostridia</taxon>
        <taxon>Eubacteriales</taxon>
        <taxon>Oscillospiraceae</taxon>
        <taxon>Ruminococcus</taxon>
    </lineage>
</organism>
<dbReference type="Pfam" id="PF07508">
    <property type="entry name" value="Recombinase"/>
    <property type="match status" value="1"/>
</dbReference>
<evidence type="ECO:0000313" key="7">
    <source>
        <dbReference type="Proteomes" id="UP000019365"/>
    </source>
</evidence>
<feature type="compositionally biased region" description="Basic and acidic residues" evidence="3">
    <location>
        <begin position="9"/>
        <end position="20"/>
    </location>
</feature>
<evidence type="ECO:0000259" key="5">
    <source>
        <dbReference type="PROSITE" id="PS51737"/>
    </source>
</evidence>
<dbReference type="Gene3D" id="3.40.50.1390">
    <property type="entry name" value="Resolvase, N-terminal catalytic domain"/>
    <property type="match status" value="1"/>
</dbReference>
<evidence type="ECO:0000256" key="1">
    <source>
        <dbReference type="ARBA" id="ARBA00023125"/>
    </source>
</evidence>
<reference evidence="6 7" key="1">
    <citation type="journal article" date="2014" name="PLoS ONE">
        <title>Rumen cellulosomics: divergent fiber-degrading strategies revealed by comparative genome-wide analysis of six ruminococcal strains.</title>
        <authorList>
            <person name="Dassa B."/>
            <person name="Borovok I."/>
            <person name="Ruimy-Israeli V."/>
            <person name="Lamed R."/>
            <person name="Flint H.J."/>
            <person name="Duncan S.H."/>
            <person name="Henrissat B."/>
            <person name="Coutinho P."/>
            <person name="Morrison M."/>
            <person name="Mosoni P."/>
            <person name="Yeoman C.J."/>
            <person name="White B.A."/>
            <person name="Bayer E.A."/>
        </authorList>
    </citation>
    <scope>NUCLEOTIDE SEQUENCE [LARGE SCALE GENOMIC DNA]</scope>
    <source>
        <strain evidence="6 7">007c</strain>
    </source>
</reference>
<feature type="domain" description="Resolvase/invertase-type recombinase catalytic" evidence="4">
    <location>
        <begin position="48"/>
        <end position="196"/>
    </location>
</feature>
<dbReference type="RefSeq" id="WP_051456534.1">
    <property type="nucleotide sequence ID" value="NZ_ATAX01000017.1"/>
</dbReference>
<name>W7US17_RUMFL</name>